<keyword evidence="4" id="KW-0812">Transmembrane</keyword>
<keyword evidence="9" id="KW-0966">Cell projection</keyword>
<sequence>MRRRVSRRNKKDSGAPKWMVTYSDMVTLILVFFILLFAMSQIDNAKFEAISESFKNRAIFEFYPSAVPLDNPTRSPEQEEELLKALQERQQELDKKRKKNEADTLDNVLKDVNAYLDRNKLQDQIVATRTNRGVELILQESLLFESGDAQILNSGKPFLDKISKMLEKIPNYVRVEGHTDNRPISNFRYPSNWELSGARASGVIRYLLLDEKLSDYRFSAIGYGDTRPLVPNTSEKNWKKNRRVEIVILDKNQSQQQQR</sequence>
<dbReference type="SUPFAM" id="SSF103088">
    <property type="entry name" value="OmpA-like"/>
    <property type="match status" value="1"/>
</dbReference>
<comment type="similarity">
    <text evidence="2">Belongs to the MotB family.</text>
</comment>
<protein>
    <submittedName>
        <fullName evidence="9">Flagellar motor protein MotS</fullName>
    </submittedName>
</protein>
<feature type="domain" description="OmpA-like" evidence="8">
    <location>
        <begin position="132"/>
        <end position="252"/>
    </location>
</feature>
<dbReference type="InterPro" id="IPR036737">
    <property type="entry name" value="OmpA-like_sf"/>
</dbReference>
<evidence type="ECO:0000256" key="4">
    <source>
        <dbReference type="ARBA" id="ARBA00022692"/>
    </source>
</evidence>
<gene>
    <name evidence="9" type="primary">motS</name>
    <name evidence="9" type="ORF">QR721_09165</name>
</gene>
<reference evidence="9" key="1">
    <citation type="submission" date="2023-06" db="EMBL/GenBank/DDBJ databases">
        <title>A Treasure from Seagulls: Isolation and Description of Aciduricobacillus qingdaonensis gen. nov., sp. nov., a Rare Obligately Uric Acid-utilizing Member in the Family Bacillaceae.</title>
        <authorList>
            <person name="Liu W."/>
            <person name="Wang B."/>
        </authorList>
    </citation>
    <scope>NUCLEOTIDE SEQUENCE</scope>
    <source>
        <strain evidence="9">44XB</strain>
    </source>
</reference>
<evidence type="ECO:0000313" key="9">
    <source>
        <dbReference type="EMBL" id="WLV23810.1"/>
    </source>
</evidence>
<proteinExistence type="inferred from homology"/>
<evidence type="ECO:0000256" key="1">
    <source>
        <dbReference type="ARBA" id="ARBA00004162"/>
    </source>
</evidence>
<evidence type="ECO:0000256" key="5">
    <source>
        <dbReference type="ARBA" id="ARBA00022989"/>
    </source>
</evidence>
<accession>A0ABY9KTD8</accession>
<dbReference type="InterPro" id="IPR050330">
    <property type="entry name" value="Bact_OuterMem_StrucFunc"/>
</dbReference>
<dbReference type="Pfam" id="PF00691">
    <property type="entry name" value="OmpA"/>
    <property type="match status" value="1"/>
</dbReference>
<keyword evidence="9" id="KW-0282">Flagellum</keyword>
<dbReference type="Proteomes" id="UP001180087">
    <property type="component" value="Chromosome"/>
</dbReference>
<dbReference type="PROSITE" id="PS51123">
    <property type="entry name" value="OMPA_2"/>
    <property type="match status" value="1"/>
</dbReference>
<keyword evidence="10" id="KW-1185">Reference proteome</keyword>
<dbReference type="CDD" id="cd07185">
    <property type="entry name" value="OmpA_C-like"/>
    <property type="match status" value="1"/>
</dbReference>
<evidence type="ECO:0000259" key="8">
    <source>
        <dbReference type="PROSITE" id="PS51123"/>
    </source>
</evidence>
<evidence type="ECO:0000256" key="7">
    <source>
        <dbReference type="PROSITE-ProRule" id="PRU00473"/>
    </source>
</evidence>
<dbReference type="Gene3D" id="3.30.1330.60">
    <property type="entry name" value="OmpA-like domain"/>
    <property type="match status" value="1"/>
</dbReference>
<dbReference type="InterPro" id="IPR006665">
    <property type="entry name" value="OmpA-like"/>
</dbReference>
<dbReference type="RefSeq" id="WP_348026198.1">
    <property type="nucleotide sequence ID" value="NZ_CP129113.1"/>
</dbReference>
<keyword evidence="9" id="KW-0969">Cilium</keyword>
<organism evidence="9 10">
    <name type="scientific">Aciduricibacillus chroicocephali</name>
    <dbReference type="NCBI Taxonomy" id="3054939"/>
    <lineage>
        <taxon>Bacteria</taxon>
        <taxon>Bacillati</taxon>
        <taxon>Bacillota</taxon>
        <taxon>Bacilli</taxon>
        <taxon>Bacillales</taxon>
        <taxon>Bacillaceae</taxon>
        <taxon>Aciduricibacillus</taxon>
    </lineage>
</organism>
<evidence type="ECO:0000256" key="6">
    <source>
        <dbReference type="ARBA" id="ARBA00023136"/>
    </source>
</evidence>
<evidence type="ECO:0000256" key="2">
    <source>
        <dbReference type="ARBA" id="ARBA00008914"/>
    </source>
</evidence>
<keyword evidence="5" id="KW-1133">Transmembrane helix</keyword>
<dbReference type="Pfam" id="PF13677">
    <property type="entry name" value="MotB_plug"/>
    <property type="match status" value="1"/>
</dbReference>
<evidence type="ECO:0000256" key="3">
    <source>
        <dbReference type="ARBA" id="ARBA00022475"/>
    </source>
</evidence>
<dbReference type="NCBIfam" id="NF005382">
    <property type="entry name" value="PRK06925.1"/>
    <property type="match status" value="1"/>
</dbReference>
<dbReference type="InterPro" id="IPR025713">
    <property type="entry name" value="MotB-like_N_dom"/>
</dbReference>
<dbReference type="PANTHER" id="PTHR30329">
    <property type="entry name" value="STATOR ELEMENT OF FLAGELLAR MOTOR COMPLEX"/>
    <property type="match status" value="1"/>
</dbReference>
<name>A0ABY9KTD8_9BACI</name>
<dbReference type="PANTHER" id="PTHR30329:SF16">
    <property type="entry name" value="CHEMOTAXIS MOTB PROTEIN"/>
    <property type="match status" value="1"/>
</dbReference>
<keyword evidence="3" id="KW-1003">Cell membrane</keyword>
<evidence type="ECO:0000313" key="10">
    <source>
        <dbReference type="Proteomes" id="UP001180087"/>
    </source>
</evidence>
<dbReference type="EMBL" id="CP129113">
    <property type="protein sequence ID" value="WLV23810.1"/>
    <property type="molecule type" value="Genomic_DNA"/>
</dbReference>
<comment type="subcellular location">
    <subcellularLocation>
        <location evidence="1">Cell membrane</location>
        <topology evidence="1">Single-pass membrane protein</topology>
    </subcellularLocation>
</comment>
<keyword evidence="6 7" id="KW-0472">Membrane</keyword>